<proteinExistence type="predicted"/>
<dbReference type="OrthoDB" id="3695687at2"/>
<feature type="transmembrane region" description="Helical" evidence="2">
    <location>
        <begin position="35"/>
        <end position="59"/>
    </location>
</feature>
<name>A0A2T0TK45_9PSEU</name>
<accession>A0A2T0TK45</accession>
<sequence length="312" mass="33138">MPDIEEELRAMADVTAPPSTTALDDVLRRGRRRVYALRAGAVAGVVAVVAGAGFTAFALRSVPTSAPPADGPVDGPVVTSTTTPSGPPAWWPVVALPPQTPYGTWQPASSAPPGPGREVLAVPQCDSHWDEQVVVDLGRDTVTPTAAERFDRAIDEVAGVAVPGEPQTATLGTDPAQPTHHRWVDVTDAGGTGSLTISEGRYSGTPLEAADREAFLSGNCAPPHRQVRDDGTVLQYSSVIPSEPFQSLTQRMRVYRSNGHVVEIVQRNFGTRDLRVNDADGSFERLGQGRATLPFSDRQFTAVGEEVASVVW</sequence>
<keyword evidence="2" id="KW-1133">Transmembrane helix</keyword>
<dbReference type="AlphaFoldDB" id="A0A2T0TK45"/>
<protein>
    <submittedName>
        <fullName evidence="3">Uncharacterized protein</fullName>
    </submittedName>
</protein>
<feature type="region of interest" description="Disordered" evidence="1">
    <location>
        <begin position="65"/>
        <end position="84"/>
    </location>
</feature>
<evidence type="ECO:0000313" key="4">
    <source>
        <dbReference type="Proteomes" id="UP000239494"/>
    </source>
</evidence>
<keyword evidence="4" id="KW-1185">Reference proteome</keyword>
<keyword evidence="2" id="KW-0812">Transmembrane</keyword>
<reference evidence="3 4" key="1">
    <citation type="submission" date="2018-03" db="EMBL/GenBank/DDBJ databases">
        <title>Genomic Encyclopedia of Archaeal and Bacterial Type Strains, Phase II (KMG-II): from individual species to whole genera.</title>
        <authorList>
            <person name="Goeker M."/>
        </authorList>
    </citation>
    <scope>NUCLEOTIDE SEQUENCE [LARGE SCALE GENOMIC DNA]</scope>
    <source>
        <strain evidence="3 4">DSM 44720</strain>
    </source>
</reference>
<keyword evidence="2" id="KW-0472">Membrane</keyword>
<evidence type="ECO:0000256" key="1">
    <source>
        <dbReference type="SAM" id="MobiDB-lite"/>
    </source>
</evidence>
<organism evidence="3 4">
    <name type="scientific">Umezawaea tangerina</name>
    <dbReference type="NCBI Taxonomy" id="84725"/>
    <lineage>
        <taxon>Bacteria</taxon>
        <taxon>Bacillati</taxon>
        <taxon>Actinomycetota</taxon>
        <taxon>Actinomycetes</taxon>
        <taxon>Pseudonocardiales</taxon>
        <taxon>Pseudonocardiaceae</taxon>
        <taxon>Umezawaea</taxon>
    </lineage>
</organism>
<gene>
    <name evidence="3" type="ORF">CLV43_101245</name>
</gene>
<evidence type="ECO:0000313" key="3">
    <source>
        <dbReference type="EMBL" id="PRY45981.1"/>
    </source>
</evidence>
<evidence type="ECO:0000256" key="2">
    <source>
        <dbReference type="SAM" id="Phobius"/>
    </source>
</evidence>
<feature type="compositionally biased region" description="Low complexity" evidence="1">
    <location>
        <begin position="71"/>
        <end position="84"/>
    </location>
</feature>
<dbReference type="Proteomes" id="UP000239494">
    <property type="component" value="Unassembled WGS sequence"/>
</dbReference>
<dbReference type="RefSeq" id="WP_106185082.1">
    <property type="nucleotide sequence ID" value="NZ_PVTF01000001.1"/>
</dbReference>
<comment type="caution">
    <text evidence="3">The sequence shown here is derived from an EMBL/GenBank/DDBJ whole genome shotgun (WGS) entry which is preliminary data.</text>
</comment>
<dbReference type="EMBL" id="PVTF01000001">
    <property type="protein sequence ID" value="PRY45981.1"/>
    <property type="molecule type" value="Genomic_DNA"/>
</dbReference>